<dbReference type="GeneID" id="63642538"/>
<dbReference type="Proteomes" id="UP000514744">
    <property type="component" value="Segment"/>
</dbReference>
<dbReference type="InterPro" id="IPR011604">
    <property type="entry name" value="PDDEXK-like_dom_sf"/>
</dbReference>
<evidence type="ECO:0000259" key="1">
    <source>
        <dbReference type="Pfam" id="PF12684"/>
    </source>
</evidence>
<name>A0A7D7EV97_9CAUD</name>
<protein>
    <submittedName>
        <fullName evidence="2">Exodeoxyribonuclease I</fullName>
    </submittedName>
</protein>
<organism evidence="2 3">
    <name type="scientific">Pseudomonas phage Persinger</name>
    <dbReference type="NCBI Taxonomy" id="2749430"/>
    <lineage>
        <taxon>Viruses</taxon>
        <taxon>Duplodnaviria</taxon>
        <taxon>Heunggongvirae</taxon>
        <taxon>Uroviricota</taxon>
        <taxon>Caudoviricetes</taxon>
        <taxon>Harrisonburgvirus</taxon>
        <taxon>Harrisonburgvirus persinger</taxon>
    </lineage>
</organism>
<evidence type="ECO:0000313" key="2">
    <source>
        <dbReference type="EMBL" id="QMP19197.1"/>
    </source>
</evidence>
<dbReference type="KEGG" id="vg:63642538"/>
<sequence>MKPGVYPGIPNADYHGGPGISKSGLDLIHRSPMHYHAVVTSANDNREPTAAQAFGTAAHSLILEPAEFVKEYCLALRQADVPHAIDDRDQLVAMVAKLNENRLPKLATTGSKAEQIERILDAQPQETWTPDQLDKMKGAELKEILNQLNVNRPGLLPTSGNRHELAELLRDNGVEVTLWSDVQAEWSKNNGTRTVLTQEQWDQLHAMRDAVMAHPAAGKLLTGVPGVAELSVYWNDPMTGVLCRCRPDWWREDDLLVDLKTTDDASLEGFARSIANWRYDVQAPFYLDGVRIATGRKPRGFVFIAVEKKPPYAVGVYVLDAESLELGRAQYIADLKRYAECERTNTWPGYGDKIQTISVPAWHANKNAHLLDAS</sequence>
<keyword evidence="3" id="KW-1185">Reference proteome</keyword>
<evidence type="ECO:0000313" key="3">
    <source>
        <dbReference type="Proteomes" id="UP000514744"/>
    </source>
</evidence>
<dbReference type="RefSeq" id="YP_010038066.1">
    <property type="nucleotide sequence ID" value="NC_054149.1"/>
</dbReference>
<dbReference type="Gene3D" id="3.90.320.10">
    <property type="match status" value="1"/>
</dbReference>
<dbReference type="EMBL" id="MT613935">
    <property type="protein sequence ID" value="QMP19197.1"/>
    <property type="molecule type" value="Genomic_DNA"/>
</dbReference>
<proteinExistence type="predicted"/>
<dbReference type="Pfam" id="PF12684">
    <property type="entry name" value="DUF3799"/>
    <property type="match status" value="1"/>
</dbReference>
<dbReference type="InterPro" id="IPR024432">
    <property type="entry name" value="Put_RecE_PDDEXK-like_dom"/>
</dbReference>
<feature type="domain" description="Putative exodeoxyribonuclease 8 PDDEXK-like" evidence="1">
    <location>
        <begin position="188"/>
        <end position="357"/>
    </location>
</feature>
<accession>A0A7D7EV97</accession>
<reference evidence="2 3" key="1">
    <citation type="submission" date="2020-06" db="EMBL/GenBank/DDBJ databases">
        <authorList>
            <person name="Persinger R.D."/>
            <person name="Temple L."/>
        </authorList>
    </citation>
    <scope>NUCLEOTIDE SEQUENCE [LARGE SCALE GENOMIC DNA]</scope>
</reference>